<evidence type="ECO:0000256" key="5">
    <source>
        <dbReference type="RuleBase" id="RU003465"/>
    </source>
</evidence>
<protein>
    <submittedName>
        <fullName evidence="8">Protein phosphatase 2C 1</fullName>
    </submittedName>
</protein>
<organism evidence="8 9">
    <name type="scientific">Candida viswanathii</name>
    <dbReference type="NCBI Taxonomy" id="5486"/>
    <lineage>
        <taxon>Eukaryota</taxon>
        <taxon>Fungi</taxon>
        <taxon>Dikarya</taxon>
        <taxon>Ascomycota</taxon>
        <taxon>Saccharomycotina</taxon>
        <taxon>Pichiomycetes</taxon>
        <taxon>Debaryomycetaceae</taxon>
        <taxon>Candida/Lodderomyces clade</taxon>
        <taxon>Candida</taxon>
    </lineage>
</organism>
<comment type="similarity">
    <text evidence="1 5">Belongs to the PP2C family.</text>
</comment>
<accession>A0A367YCD3</accession>
<name>A0A367YCD3_9ASCO</name>
<dbReference type="GO" id="GO:0046872">
    <property type="term" value="F:metal ion binding"/>
    <property type="evidence" value="ECO:0007669"/>
    <property type="project" value="UniProtKB-KW"/>
</dbReference>
<dbReference type="GO" id="GO:0004722">
    <property type="term" value="F:protein serine/threonine phosphatase activity"/>
    <property type="evidence" value="ECO:0007669"/>
    <property type="project" value="InterPro"/>
</dbReference>
<evidence type="ECO:0000313" key="8">
    <source>
        <dbReference type="EMBL" id="RCK63516.1"/>
    </source>
</evidence>
<dbReference type="PROSITE" id="PS01032">
    <property type="entry name" value="PPM_1"/>
    <property type="match status" value="1"/>
</dbReference>
<feature type="compositionally biased region" description="Polar residues" evidence="6">
    <location>
        <begin position="31"/>
        <end position="40"/>
    </location>
</feature>
<evidence type="ECO:0000313" key="9">
    <source>
        <dbReference type="Proteomes" id="UP000253472"/>
    </source>
</evidence>
<dbReference type="SUPFAM" id="SSF81606">
    <property type="entry name" value="PP2C-like"/>
    <property type="match status" value="1"/>
</dbReference>
<evidence type="ECO:0000256" key="2">
    <source>
        <dbReference type="ARBA" id="ARBA00022723"/>
    </source>
</evidence>
<dbReference type="InterPro" id="IPR036457">
    <property type="entry name" value="PPM-type-like_dom_sf"/>
</dbReference>
<feature type="compositionally biased region" description="Low complexity" evidence="6">
    <location>
        <begin position="14"/>
        <end position="30"/>
    </location>
</feature>
<feature type="compositionally biased region" description="Polar residues" evidence="6">
    <location>
        <begin position="1"/>
        <end position="13"/>
    </location>
</feature>
<gene>
    <name evidence="8" type="primary">PTC1_0</name>
    <name evidence="8" type="ORF">Cantr_09790</name>
</gene>
<evidence type="ECO:0000256" key="1">
    <source>
        <dbReference type="ARBA" id="ARBA00006702"/>
    </source>
</evidence>
<dbReference type="PANTHER" id="PTHR13832:SF837">
    <property type="entry name" value="PROTEIN PHOSPHATASE 2C-LIKE DOMAIN-CONTAINING PROTEIN 1"/>
    <property type="match status" value="1"/>
</dbReference>
<dbReference type="SMART" id="SM00332">
    <property type="entry name" value="PP2Cc"/>
    <property type="match status" value="1"/>
</dbReference>
<feature type="region of interest" description="Disordered" evidence="6">
    <location>
        <begin position="1"/>
        <end position="67"/>
    </location>
</feature>
<evidence type="ECO:0000256" key="4">
    <source>
        <dbReference type="ARBA" id="ARBA00022912"/>
    </source>
</evidence>
<evidence type="ECO:0000256" key="3">
    <source>
        <dbReference type="ARBA" id="ARBA00022801"/>
    </source>
</evidence>
<keyword evidence="3 5" id="KW-0378">Hydrolase</keyword>
<dbReference type="AlphaFoldDB" id="A0A367YCD3"/>
<dbReference type="STRING" id="5486.A0A367YCD3"/>
<proteinExistence type="inferred from homology"/>
<dbReference type="Pfam" id="PF00481">
    <property type="entry name" value="PP2C"/>
    <property type="match status" value="1"/>
</dbReference>
<evidence type="ECO:0000256" key="6">
    <source>
        <dbReference type="SAM" id="MobiDB-lite"/>
    </source>
</evidence>
<feature type="compositionally biased region" description="Low complexity" evidence="6">
    <location>
        <begin position="41"/>
        <end position="67"/>
    </location>
</feature>
<dbReference type="Gene3D" id="3.60.40.10">
    <property type="entry name" value="PPM-type phosphatase domain"/>
    <property type="match status" value="1"/>
</dbReference>
<dbReference type="InterPro" id="IPR015655">
    <property type="entry name" value="PP2C"/>
</dbReference>
<feature type="domain" description="PPM-type phosphatase" evidence="7">
    <location>
        <begin position="80"/>
        <end position="369"/>
    </location>
</feature>
<evidence type="ECO:0000259" key="7">
    <source>
        <dbReference type="PROSITE" id="PS51746"/>
    </source>
</evidence>
<reference evidence="8 9" key="1">
    <citation type="submission" date="2018-06" db="EMBL/GenBank/DDBJ databases">
        <title>Whole genome sequencing of Candida tropicalis (genome annotated by CSBL at Korea University).</title>
        <authorList>
            <person name="Ahn J."/>
        </authorList>
    </citation>
    <scope>NUCLEOTIDE SEQUENCE [LARGE SCALE GENOMIC DNA]</scope>
    <source>
        <strain evidence="8 9">ATCC 20962</strain>
    </source>
</reference>
<keyword evidence="2" id="KW-0479">Metal-binding</keyword>
<dbReference type="PANTHER" id="PTHR13832">
    <property type="entry name" value="PROTEIN PHOSPHATASE 2C"/>
    <property type="match status" value="1"/>
</dbReference>
<dbReference type="FunFam" id="3.60.40.10:FF:000054">
    <property type="entry name" value="Protein phosphatase type 2C"/>
    <property type="match status" value="1"/>
</dbReference>
<dbReference type="InterPro" id="IPR001932">
    <property type="entry name" value="PPM-type_phosphatase-like_dom"/>
</dbReference>
<sequence length="375" mass="41132">MATTGTESSNPKFTSTTTTTATPPIEASTSIPQLPNNTPATTSDINSNNGTTSTTSNTKSSTSNTSMDSDYDPFLGLSFKVGVAENKNTTFRNKMEDVHTYIANFAERVDWGYFAIFDGHAGKDTARWCGNNLHTLLEEEIDRSTDDSSSPPTTPITGKNDLRDDLYKCFVKADELIEKSGQGKSGCTAAVAVLRWESDIDEPKQHTKTENGGKFDFRPTKNHKRMLYTSNVGDLRIVLCRAGKAYRLTYDHKATDIHEISRIEDNGGLVLKNRVNGVLAVTRSLGDTYMKQLVIGIPFTTATEITAEDEFIIIACDGVWDVMSDSHACKVVQESFRHGLGPVQVAKKLCQLAIDLSTTDNVTVMVIKLDKDVFA</sequence>
<keyword evidence="9" id="KW-1185">Reference proteome</keyword>
<feature type="region of interest" description="Disordered" evidence="6">
    <location>
        <begin position="141"/>
        <end position="160"/>
    </location>
</feature>
<dbReference type="CDD" id="cd00143">
    <property type="entry name" value="PP2Cc"/>
    <property type="match status" value="1"/>
</dbReference>
<dbReference type="Proteomes" id="UP000253472">
    <property type="component" value="Unassembled WGS sequence"/>
</dbReference>
<keyword evidence="4 5" id="KW-0904">Protein phosphatase</keyword>
<dbReference type="PROSITE" id="PS51746">
    <property type="entry name" value="PPM_2"/>
    <property type="match status" value="1"/>
</dbReference>
<comment type="caution">
    <text evidence="8">The sequence shown here is derived from an EMBL/GenBank/DDBJ whole genome shotgun (WGS) entry which is preliminary data.</text>
</comment>
<dbReference type="InterPro" id="IPR000222">
    <property type="entry name" value="PP2C_BS"/>
</dbReference>
<dbReference type="OrthoDB" id="10264738at2759"/>
<dbReference type="EMBL" id="QLNQ01000024">
    <property type="protein sequence ID" value="RCK63516.1"/>
    <property type="molecule type" value="Genomic_DNA"/>
</dbReference>